<proteinExistence type="predicted"/>
<accession>A0A9D4FZX8</accession>
<evidence type="ECO:0000313" key="2">
    <source>
        <dbReference type="Proteomes" id="UP000828390"/>
    </source>
</evidence>
<reference evidence="1" key="1">
    <citation type="journal article" date="2019" name="bioRxiv">
        <title>The Genome of the Zebra Mussel, Dreissena polymorpha: A Resource for Invasive Species Research.</title>
        <authorList>
            <person name="McCartney M.A."/>
            <person name="Auch B."/>
            <person name="Kono T."/>
            <person name="Mallez S."/>
            <person name="Zhang Y."/>
            <person name="Obille A."/>
            <person name="Becker A."/>
            <person name="Abrahante J.E."/>
            <person name="Garbe J."/>
            <person name="Badalamenti J.P."/>
            <person name="Herman A."/>
            <person name="Mangelson H."/>
            <person name="Liachko I."/>
            <person name="Sullivan S."/>
            <person name="Sone E.D."/>
            <person name="Koren S."/>
            <person name="Silverstein K.A.T."/>
            <person name="Beckman K.B."/>
            <person name="Gohl D.M."/>
        </authorList>
    </citation>
    <scope>NUCLEOTIDE SEQUENCE</scope>
    <source>
        <strain evidence="1">Duluth1</strain>
        <tissue evidence="1">Whole animal</tissue>
    </source>
</reference>
<reference evidence="1" key="2">
    <citation type="submission" date="2020-11" db="EMBL/GenBank/DDBJ databases">
        <authorList>
            <person name="McCartney M.A."/>
            <person name="Auch B."/>
            <person name="Kono T."/>
            <person name="Mallez S."/>
            <person name="Becker A."/>
            <person name="Gohl D.M."/>
            <person name="Silverstein K.A.T."/>
            <person name="Koren S."/>
            <person name="Bechman K.B."/>
            <person name="Herman A."/>
            <person name="Abrahante J.E."/>
            <person name="Garbe J."/>
        </authorList>
    </citation>
    <scope>NUCLEOTIDE SEQUENCE</scope>
    <source>
        <strain evidence="1">Duluth1</strain>
        <tissue evidence="1">Whole animal</tissue>
    </source>
</reference>
<comment type="caution">
    <text evidence="1">The sequence shown here is derived from an EMBL/GenBank/DDBJ whole genome shotgun (WGS) entry which is preliminary data.</text>
</comment>
<protein>
    <submittedName>
        <fullName evidence="1">Uncharacterized protein</fullName>
    </submittedName>
</protein>
<sequence>MAAMQSDDPYIAKIYSVIRDGIKAPVDEMVTLSPETRHYWVIRDSLVLVENVLYRKFQRVNETHDCLQLIVPYTL</sequence>
<dbReference type="AlphaFoldDB" id="A0A9D4FZX8"/>
<dbReference type="Proteomes" id="UP000828390">
    <property type="component" value="Unassembled WGS sequence"/>
</dbReference>
<keyword evidence="2" id="KW-1185">Reference proteome</keyword>
<organism evidence="1 2">
    <name type="scientific">Dreissena polymorpha</name>
    <name type="common">Zebra mussel</name>
    <name type="synonym">Mytilus polymorpha</name>
    <dbReference type="NCBI Taxonomy" id="45954"/>
    <lineage>
        <taxon>Eukaryota</taxon>
        <taxon>Metazoa</taxon>
        <taxon>Spiralia</taxon>
        <taxon>Lophotrochozoa</taxon>
        <taxon>Mollusca</taxon>
        <taxon>Bivalvia</taxon>
        <taxon>Autobranchia</taxon>
        <taxon>Heteroconchia</taxon>
        <taxon>Euheterodonta</taxon>
        <taxon>Imparidentia</taxon>
        <taxon>Neoheterodontei</taxon>
        <taxon>Myida</taxon>
        <taxon>Dreissenoidea</taxon>
        <taxon>Dreissenidae</taxon>
        <taxon>Dreissena</taxon>
    </lineage>
</organism>
<name>A0A9D4FZX8_DREPO</name>
<evidence type="ECO:0000313" key="1">
    <source>
        <dbReference type="EMBL" id="KAH3806143.1"/>
    </source>
</evidence>
<gene>
    <name evidence="1" type="ORF">DPMN_134458</name>
</gene>
<dbReference type="EMBL" id="JAIWYP010000006">
    <property type="protein sequence ID" value="KAH3806143.1"/>
    <property type="molecule type" value="Genomic_DNA"/>
</dbReference>